<keyword evidence="2" id="KW-0677">Repeat</keyword>
<dbReference type="PANTHER" id="PTHR12696">
    <property type="entry name" value="TIP120"/>
    <property type="match status" value="1"/>
</dbReference>
<protein>
    <recommendedName>
        <fullName evidence="5">TATA-binding protein interacting (TIP20) domain-containing protein</fullName>
    </recommendedName>
</protein>
<dbReference type="GO" id="GO:0010265">
    <property type="term" value="P:SCF complex assembly"/>
    <property type="evidence" value="ECO:0007669"/>
    <property type="project" value="InterPro"/>
</dbReference>
<evidence type="ECO:0000256" key="3">
    <source>
        <dbReference type="ARBA" id="ARBA00022786"/>
    </source>
</evidence>
<evidence type="ECO:0000256" key="1">
    <source>
        <dbReference type="ARBA" id="ARBA00007657"/>
    </source>
</evidence>
<keyword evidence="3" id="KW-0833">Ubl conjugation pathway</keyword>
<dbReference type="Pfam" id="PF08623">
    <property type="entry name" value="TIP120"/>
    <property type="match status" value="1"/>
</dbReference>
<dbReference type="InterPro" id="IPR011989">
    <property type="entry name" value="ARM-like"/>
</dbReference>
<dbReference type="Pfam" id="PF25801">
    <property type="entry name" value="HEAT_GCN1_C_2"/>
    <property type="match status" value="1"/>
</dbReference>
<comment type="similarity">
    <text evidence="1">Belongs to the CAND family.</text>
</comment>
<organism evidence="6 7">
    <name type="scientific">Polypedilum vanderplanki</name>
    <name type="common">Sleeping chironomid midge</name>
    <dbReference type="NCBI Taxonomy" id="319348"/>
    <lineage>
        <taxon>Eukaryota</taxon>
        <taxon>Metazoa</taxon>
        <taxon>Ecdysozoa</taxon>
        <taxon>Arthropoda</taxon>
        <taxon>Hexapoda</taxon>
        <taxon>Insecta</taxon>
        <taxon>Pterygota</taxon>
        <taxon>Neoptera</taxon>
        <taxon>Endopterygota</taxon>
        <taxon>Diptera</taxon>
        <taxon>Nematocera</taxon>
        <taxon>Chironomoidea</taxon>
        <taxon>Chironomidae</taxon>
        <taxon>Chironominae</taxon>
        <taxon>Polypedilum</taxon>
        <taxon>Polypedilum</taxon>
    </lineage>
</organism>
<evidence type="ECO:0000256" key="2">
    <source>
        <dbReference type="ARBA" id="ARBA00022737"/>
    </source>
</evidence>
<dbReference type="InterPro" id="IPR013932">
    <property type="entry name" value="TATA-bd_TIP120"/>
</dbReference>
<dbReference type="Gene3D" id="1.25.10.10">
    <property type="entry name" value="Leucine-rich Repeat Variant"/>
    <property type="match status" value="1"/>
</dbReference>
<dbReference type="InterPro" id="IPR039852">
    <property type="entry name" value="CAND1/CAND2"/>
</dbReference>
<keyword evidence="7" id="KW-1185">Reference proteome</keyword>
<feature type="domain" description="TATA-binding protein interacting (TIP20)" evidence="5">
    <location>
        <begin position="1036"/>
        <end position="1198"/>
    </location>
</feature>
<dbReference type="AlphaFoldDB" id="A0A9J6BXW5"/>
<dbReference type="SUPFAM" id="SSF48371">
    <property type="entry name" value="ARM repeat"/>
    <property type="match status" value="1"/>
</dbReference>
<evidence type="ECO:0000259" key="5">
    <source>
        <dbReference type="Pfam" id="PF08623"/>
    </source>
</evidence>
<dbReference type="InterPro" id="IPR016024">
    <property type="entry name" value="ARM-type_fold"/>
</dbReference>
<feature type="region of interest" description="Disordered" evidence="4">
    <location>
        <begin position="310"/>
        <end position="336"/>
    </location>
</feature>
<dbReference type="EMBL" id="JADBJN010000002">
    <property type="protein sequence ID" value="KAG5674740.1"/>
    <property type="molecule type" value="Genomic_DNA"/>
</dbReference>
<dbReference type="OrthoDB" id="6260732at2759"/>
<sequence>MASYQITNLLEKMTSNDKDFRFMATNDLMGELQKDSIKLDDDSEKKVVKAVLRLLEDKNGEVQNLAVKCLGPLVNKVKEPQVEIIVDTLCSNMVSNSEQLRDISSIGLKTVISELPQNTSSLVPNVCQRITGKLSAAIKMDDVSVQLEALEILADLLSRFGDLLIPFHEVILQALVPQLGSARQAVRKRTITALSHLMTTCSNDSYNEVILHLLNGLEKPQNAGTIRTYIQCLASICRQSGHRLCHIDRVMQLLNNYSQRDDDELREFCLQACEAFVQRCPETIKPHIPSIVTLCLKYITYDPNYNYEADDGESGFQMETEDDDDDGSEEYSDDDDMSWKVRRSAAKCLESVISTRHELLEEFYKNLSPALISRFKEREENVKSDIFHAYIALLKQTRSTDDISRDPDAMDDIPRSIQMLQEQIPVIVKAVQPLMREKSVKTRQDCFLLLRELLNALPGALGNHIDQLMPGIHYSLSDKNSTSNMKIDALIFVHHMLTGHNPQVFHSHVQVLVPLIVNSVFDPFYKIATEALSVLQQLVKVIRPLDFQTNLDFMPYVSQLYSCTLQKLKAPEVDQEVKERAIACMGQIISNMGDALNTELGTCLPIFMERLMNEVTRLSSVKALTMIAASPLCINLTPILNDVIPALGSFLRKNQRALKLNSLTLLETLVNNYANCFEPRLLQMAIAELPPLLNETDLHVAQLSLVLLTTTAKKQPQALYDVHGAIMPEIMTLVKSPLLQGTALTCTLNLFQALVQANLPGLTYRHLLNMLMQPVLELQQNQLHKQAYHSLAKCIAALTLQMPSEAVSIAREFLMGIQQRRTDFHIIFYLLTIGEIGRYFNLNAIEPLPQTILSCFASTSEDVKAAASHALGAVAVGNLSYYLPFILHEIEAQPKRQYLLLHSLKEVISSLSTSKQGLEQLMPSVPTIWTQMFKHCECPEEGSRNVVAECLGKLVLVNPEELLPRLQQALKSESPLMRTAVVSAVKFTISDQPQPIDALLKQSIGQFLFALQDPEPSVRRVALVAFNSAVHNKPSLVRDLLPELLPQLYSETRVKKELIREVEMGPFKHTVDDGLDIRKAAFECMYTFLEQGLDRVDVMQFLEHVIAGLRDHYDIKMLTYLMTARLAHLCPAAVLQRLDQFVDPLRQTCTLKVKPNSVKQEYEKQDELKRSALRAVAALLQIPKADKNQHLSDFITLIKNSNDLQPLFESVQRDTNLTIHGTNDGFSMDQS</sequence>
<evidence type="ECO:0000313" key="6">
    <source>
        <dbReference type="EMBL" id="KAG5674740.1"/>
    </source>
</evidence>
<gene>
    <name evidence="6" type="ORF">PVAND_004691</name>
</gene>
<reference evidence="6" key="1">
    <citation type="submission" date="2021-03" db="EMBL/GenBank/DDBJ databases">
        <title>Chromosome level genome of the anhydrobiotic midge Polypedilum vanderplanki.</title>
        <authorList>
            <person name="Yoshida Y."/>
            <person name="Kikawada T."/>
            <person name="Gusev O."/>
        </authorList>
    </citation>
    <scope>NUCLEOTIDE SEQUENCE</scope>
    <source>
        <strain evidence="6">NIAS01</strain>
        <tissue evidence="6">Whole body or cell culture</tissue>
    </source>
</reference>
<accession>A0A9J6BXW5</accession>
<name>A0A9J6BXW5_POLVA</name>
<comment type="caution">
    <text evidence="6">The sequence shown here is derived from an EMBL/GenBank/DDBJ whole genome shotgun (WGS) entry which is preliminary data.</text>
</comment>
<dbReference type="Proteomes" id="UP001107558">
    <property type="component" value="Chromosome 2"/>
</dbReference>
<evidence type="ECO:0000256" key="4">
    <source>
        <dbReference type="SAM" id="MobiDB-lite"/>
    </source>
</evidence>
<evidence type="ECO:0000313" key="7">
    <source>
        <dbReference type="Proteomes" id="UP001107558"/>
    </source>
</evidence>
<dbReference type="Pfam" id="PF25782">
    <property type="entry name" value="TPR_CAND1"/>
    <property type="match status" value="1"/>
</dbReference>
<proteinExistence type="inferred from homology"/>